<evidence type="ECO:0000256" key="3">
    <source>
        <dbReference type="ARBA" id="ARBA00022989"/>
    </source>
</evidence>
<feature type="transmembrane region" description="Helical" evidence="5">
    <location>
        <begin position="75"/>
        <end position="94"/>
    </location>
</feature>
<accession>A0ABT4JIY9</accession>
<dbReference type="Proteomes" id="UP001321186">
    <property type="component" value="Unassembled WGS sequence"/>
</dbReference>
<organism evidence="7 8">
    <name type="scientific">Aquirufa ecclesiirivi</name>
    <dbReference type="NCBI Taxonomy" id="2715124"/>
    <lineage>
        <taxon>Bacteria</taxon>
        <taxon>Pseudomonadati</taxon>
        <taxon>Bacteroidota</taxon>
        <taxon>Cytophagia</taxon>
        <taxon>Cytophagales</taxon>
        <taxon>Flectobacillaceae</taxon>
        <taxon>Aquirufa</taxon>
    </lineage>
</organism>
<evidence type="ECO:0000256" key="1">
    <source>
        <dbReference type="ARBA" id="ARBA00004141"/>
    </source>
</evidence>
<feature type="transmembrane region" description="Helical" evidence="5">
    <location>
        <begin position="6"/>
        <end position="25"/>
    </location>
</feature>
<evidence type="ECO:0000313" key="7">
    <source>
        <dbReference type="EMBL" id="MCZ2475814.1"/>
    </source>
</evidence>
<feature type="transmembrane region" description="Helical" evidence="5">
    <location>
        <begin position="225"/>
        <end position="244"/>
    </location>
</feature>
<feature type="transmembrane region" description="Helical" evidence="5">
    <location>
        <begin position="187"/>
        <end position="213"/>
    </location>
</feature>
<keyword evidence="8" id="KW-1185">Reference proteome</keyword>
<keyword evidence="3 5" id="KW-1133">Transmembrane helix</keyword>
<dbReference type="EMBL" id="JAANOH010000004">
    <property type="protein sequence ID" value="MCZ2475814.1"/>
    <property type="molecule type" value="Genomic_DNA"/>
</dbReference>
<feature type="transmembrane region" description="Helical" evidence="5">
    <location>
        <begin position="329"/>
        <end position="345"/>
    </location>
</feature>
<dbReference type="InterPro" id="IPR044880">
    <property type="entry name" value="NCX_ion-bd_dom_sf"/>
</dbReference>
<feature type="transmembrane region" description="Helical" evidence="5">
    <location>
        <begin position="296"/>
        <end position="317"/>
    </location>
</feature>
<keyword evidence="2 5" id="KW-0812">Transmembrane</keyword>
<comment type="subcellular location">
    <subcellularLocation>
        <location evidence="1">Membrane</location>
        <topology evidence="1">Multi-pass membrane protein</topology>
    </subcellularLocation>
</comment>
<evidence type="ECO:0000256" key="4">
    <source>
        <dbReference type="ARBA" id="ARBA00023136"/>
    </source>
</evidence>
<evidence type="ECO:0000256" key="5">
    <source>
        <dbReference type="SAM" id="Phobius"/>
    </source>
</evidence>
<comment type="caution">
    <text evidence="7">The sequence shown here is derived from an EMBL/GenBank/DDBJ whole genome shotgun (WGS) entry which is preliminary data.</text>
</comment>
<feature type="transmembrane region" description="Helical" evidence="5">
    <location>
        <begin position="146"/>
        <end position="166"/>
    </location>
</feature>
<feature type="domain" description="Sodium/calcium exchanger membrane region" evidence="6">
    <location>
        <begin position="12"/>
        <end position="134"/>
    </location>
</feature>
<name>A0ABT4JIY9_9BACT</name>
<keyword evidence="4 5" id="KW-0472">Membrane</keyword>
<sequence length="346" mass="37439">MDFHVLSSISILFIFLSCTVIIWIAGVKITRAVDAITTHFKLGEAFGGMVFLAIVTNLPEIAITTVAAYHHDYDIAVSNLLGGVAIQTVVLVLIDVFGVGRSAPLTLKGHSRILILEGVALIMILTLVMMAKQFPAQLVFFRTTPIEWLILIIWLGSVYSISRLAKSEETVLEQRQIRLSKLRHPKSPFLGGIQSAMLVLAVGAVLTLGAGWALEYSGEILSKRWHISGVLFGGTILALATALPEISTGIASAKMRDYNMAVSDIFGGNAFLPVLFLVASIISGEAVIPTLSNSDMYLTGLGIILTCIYMVGMVLHARRQVFQMGIDSFCVLLTYLMGLIGLWAIA</sequence>
<feature type="domain" description="Sodium/calcium exchanger membrane region" evidence="6">
    <location>
        <begin position="197"/>
        <end position="339"/>
    </location>
</feature>
<dbReference type="Gene3D" id="1.20.1420.30">
    <property type="entry name" value="NCX, central ion-binding region"/>
    <property type="match status" value="1"/>
</dbReference>
<evidence type="ECO:0000259" key="6">
    <source>
        <dbReference type="Pfam" id="PF01699"/>
    </source>
</evidence>
<gene>
    <name evidence="7" type="ORF">G9H61_10170</name>
</gene>
<dbReference type="RefSeq" id="WP_269010412.1">
    <property type="nucleotide sequence ID" value="NZ_JAANOH010000004.1"/>
</dbReference>
<feature type="transmembrane region" description="Helical" evidence="5">
    <location>
        <begin position="46"/>
        <end position="69"/>
    </location>
</feature>
<dbReference type="Pfam" id="PF01699">
    <property type="entry name" value="Na_Ca_ex"/>
    <property type="match status" value="2"/>
</dbReference>
<proteinExistence type="predicted"/>
<dbReference type="InterPro" id="IPR004837">
    <property type="entry name" value="NaCa_Exmemb"/>
</dbReference>
<evidence type="ECO:0000313" key="8">
    <source>
        <dbReference type="Proteomes" id="UP001321186"/>
    </source>
</evidence>
<reference evidence="7 8" key="1">
    <citation type="submission" date="2020-03" db="EMBL/GenBank/DDBJ databases">
        <authorList>
            <person name="Pitt A."/>
            <person name="Hahn M.W."/>
        </authorList>
    </citation>
    <scope>NUCLEOTIDE SEQUENCE [LARGE SCALE GENOMIC DNA]</scope>
    <source>
        <strain evidence="7 8">5A-MARBSE</strain>
    </source>
</reference>
<feature type="transmembrane region" description="Helical" evidence="5">
    <location>
        <begin position="265"/>
        <end position="284"/>
    </location>
</feature>
<protein>
    <submittedName>
        <fullName evidence="7">Sodium:calcium antiporter</fullName>
    </submittedName>
</protein>
<evidence type="ECO:0000256" key="2">
    <source>
        <dbReference type="ARBA" id="ARBA00022692"/>
    </source>
</evidence>
<feature type="transmembrane region" description="Helical" evidence="5">
    <location>
        <begin position="114"/>
        <end position="134"/>
    </location>
</feature>